<proteinExistence type="predicted"/>
<feature type="compositionally biased region" description="Polar residues" evidence="1">
    <location>
        <begin position="13"/>
        <end position="40"/>
    </location>
</feature>
<dbReference type="AlphaFoldDB" id="A7RVV0"/>
<reference evidence="2 3" key="1">
    <citation type="journal article" date="2007" name="Science">
        <title>Sea anemone genome reveals ancestral eumetazoan gene repertoire and genomic organization.</title>
        <authorList>
            <person name="Putnam N.H."/>
            <person name="Srivastava M."/>
            <person name="Hellsten U."/>
            <person name="Dirks B."/>
            <person name="Chapman J."/>
            <person name="Salamov A."/>
            <person name="Terry A."/>
            <person name="Shapiro H."/>
            <person name="Lindquist E."/>
            <person name="Kapitonov V.V."/>
            <person name="Jurka J."/>
            <person name="Genikhovich G."/>
            <person name="Grigoriev I.V."/>
            <person name="Lucas S.M."/>
            <person name="Steele R.E."/>
            <person name="Finnerty J.R."/>
            <person name="Technau U."/>
            <person name="Martindale M.Q."/>
            <person name="Rokhsar D.S."/>
        </authorList>
    </citation>
    <scope>NUCLEOTIDE SEQUENCE [LARGE SCALE GENOMIC DNA]</scope>
    <source>
        <strain evidence="3">CH2 X CH6</strain>
    </source>
</reference>
<protein>
    <submittedName>
        <fullName evidence="2">Uncharacterized protein</fullName>
    </submittedName>
</protein>
<dbReference type="OMA" id="VPYSRHR"/>
<dbReference type="OrthoDB" id="5978732at2759"/>
<evidence type="ECO:0000256" key="1">
    <source>
        <dbReference type="SAM" id="MobiDB-lite"/>
    </source>
</evidence>
<organism evidence="2 3">
    <name type="scientific">Nematostella vectensis</name>
    <name type="common">Starlet sea anemone</name>
    <dbReference type="NCBI Taxonomy" id="45351"/>
    <lineage>
        <taxon>Eukaryota</taxon>
        <taxon>Metazoa</taxon>
        <taxon>Cnidaria</taxon>
        <taxon>Anthozoa</taxon>
        <taxon>Hexacorallia</taxon>
        <taxon>Actiniaria</taxon>
        <taxon>Edwardsiidae</taxon>
        <taxon>Nematostella</taxon>
    </lineage>
</organism>
<evidence type="ECO:0000313" key="2">
    <source>
        <dbReference type="EMBL" id="EDO44515.1"/>
    </source>
</evidence>
<dbReference type="Proteomes" id="UP000001593">
    <property type="component" value="Unassembled WGS sequence"/>
</dbReference>
<evidence type="ECO:0000313" key="3">
    <source>
        <dbReference type="Proteomes" id="UP000001593"/>
    </source>
</evidence>
<sequence>MKEYDSVPPPSQSEPQRPTTTAQRLRTTEQNQRPLESRGSTAVLDERASYHGRHGAVRSARLTSLSALYQPAFKPYSFSHMYDTKYNNDFQGRYRPPPSPTRPESTNYAPIDYRFNDTTYKQHFQSQKPLTLPFVVPYSRHRKNNPHPQMRNTYNYPDTSRWIWSAPNQPQQQQGAPSGRNPYRYHRWCSR</sequence>
<dbReference type="InParanoid" id="A7RVV0"/>
<keyword evidence="3" id="KW-1185">Reference proteome</keyword>
<name>A7RVV0_NEMVE</name>
<feature type="region of interest" description="Disordered" evidence="1">
    <location>
        <begin position="1"/>
        <end position="46"/>
    </location>
</feature>
<dbReference type="KEGG" id="nve:5516453"/>
<dbReference type="HOGENOM" id="CLU_1423072_0_0_1"/>
<accession>A7RVV0</accession>
<dbReference type="EMBL" id="DS469544">
    <property type="protein sequence ID" value="EDO44515.1"/>
    <property type="molecule type" value="Genomic_DNA"/>
</dbReference>
<gene>
    <name evidence="2" type="ORF">NEMVEDRAFT_v1g241049</name>
</gene>